<feature type="transmembrane region" description="Helical" evidence="8">
    <location>
        <begin position="26"/>
        <end position="50"/>
    </location>
</feature>
<feature type="transmembrane region" description="Helical" evidence="8">
    <location>
        <begin position="206"/>
        <end position="226"/>
    </location>
</feature>
<protein>
    <submittedName>
        <fullName evidence="9">Iron ABC transporter permease</fullName>
    </submittedName>
</protein>
<evidence type="ECO:0000256" key="8">
    <source>
        <dbReference type="SAM" id="Phobius"/>
    </source>
</evidence>
<dbReference type="PANTHER" id="PTHR30472:SF24">
    <property type="entry name" value="FERRIC ENTEROBACTIN TRANSPORT SYSTEM PERMEASE PROTEIN FEPG"/>
    <property type="match status" value="1"/>
</dbReference>
<dbReference type="InterPro" id="IPR000522">
    <property type="entry name" value="ABC_transptr_permease_BtuC"/>
</dbReference>
<dbReference type="SUPFAM" id="SSF81345">
    <property type="entry name" value="ABC transporter involved in vitamin B12 uptake, BtuC"/>
    <property type="match status" value="1"/>
</dbReference>
<reference evidence="9" key="1">
    <citation type="submission" date="2022-07" db="EMBL/GenBank/DDBJ databases">
        <title>Taxonomic analysis of Microcella humidisoli nov. sp., isolated from riverside soil.</title>
        <authorList>
            <person name="Molina K.M."/>
            <person name="Kim S.B."/>
        </authorList>
    </citation>
    <scope>NUCLEOTIDE SEQUENCE</scope>
    <source>
        <strain evidence="9">MMS21-STM10</strain>
    </source>
</reference>
<feature type="transmembrane region" description="Helical" evidence="8">
    <location>
        <begin position="56"/>
        <end position="74"/>
    </location>
</feature>
<comment type="similarity">
    <text evidence="2">Belongs to the binding-protein-dependent transport system permease family. FecCD subfamily.</text>
</comment>
<evidence type="ECO:0000313" key="10">
    <source>
        <dbReference type="Proteomes" id="UP001060039"/>
    </source>
</evidence>
<dbReference type="RefSeq" id="WP_255160688.1">
    <property type="nucleotide sequence ID" value="NZ_CP101497.1"/>
</dbReference>
<keyword evidence="10" id="KW-1185">Reference proteome</keyword>
<organism evidence="9 10">
    <name type="scientific">Microcella humidisoli</name>
    <dbReference type="NCBI Taxonomy" id="2963406"/>
    <lineage>
        <taxon>Bacteria</taxon>
        <taxon>Bacillati</taxon>
        <taxon>Actinomycetota</taxon>
        <taxon>Actinomycetes</taxon>
        <taxon>Micrococcales</taxon>
        <taxon>Microbacteriaceae</taxon>
        <taxon>Microcella</taxon>
    </lineage>
</organism>
<keyword evidence="3" id="KW-0813">Transport</keyword>
<keyword evidence="7 8" id="KW-0472">Membrane</keyword>
<keyword evidence="5 8" id="KW-0812">Transmembrane</keyword>
<evidence type="ECO:0000256" key="4">
    <source>
        <dbReference type="ARBA" id="ARBA00022475"/>
    </source>
</evidence>
<accession>A0ABY5G074</accession>
<evidence type="ECO:0000256" key="2">
    <source>
        <dbReference type="ARBA" id="ARBA00007935"/>
    </source>
</evidence>
<feature type="transmembrane region" description="Helical" evidence="8">
    <location>
        <begin position="122"/>
        <end position="151"/>
    </location>
</feature>
<evidence type="ECO:0000256" key="6">
    <source>
        <dbReference type="ARBA" id="ARBA00022989"/>
    </source>
</evidence>
<gene>
    <name evidence="9" type="ORF">NNL39_05510</name>
</gene>
<dbReference type="Pfam" id="PF01032">
    <property type="entry name" value="FecCD"/>
    <property type="match status" value="1"/>
</dbReference>
<proteinExistence type="inferred from homology"/>
<keyword evidence="6 8" id="KW-1133">Transmembrane helix</keyword>
<dbReference type="Proteomes" id="UP001060039">
    <property type="component" value="Chromosome"/>
</dbReference>
<feature type="transmembrane region" description="Helical" evidence="8">
    <location>
        <begin position="81"/>
        <end position="102"/>
    </location>
</feature>
<feature type="transmembrane region" description="Helical" evidence="8">
    <location>
        <begin position="321"/>
        <end position="340"/>
    </location>
</feature>
<dbReference type="EMBL" id="CP101497">
    <property type="protein sequence ID" value="UTT63557.1"/>
    <property type="molecule type" value="Genomic_DNA"/>
</dbReference>
<dbReference type="InterPro" id="IPR037294">
    <property type="entry name" value="ABC_BtuC-like"/>
</dbReference>
<evidence type="ECO:0000313" key="9">
    <source>
        <dbReference type="EMBL" id="UTT63557.1"/>
    </source>
</evidence>
<evidence type="ECO:0000256" key="1">
    <source>
        <dbReference type="ARBA" id="ARBA00004651"/>
    </source>
</evidence>
<feature type="transmembrane region" description="Helical" evidence="8">
    <location>
        <begin position="163"/>
        <end position="186"/>
    </location>
</feature>
<dbReference type="PANTHER" id="PTHR30472">
    <property type="entry name" value="FERRIC ENTEROBACTIN TRANSPORT SYSTEM PERMEASE PROTEIN"/>
    <property type="match status" value="1"/>
</dbReference>
<sequence length="350" mass="34298">MSRLEHPVDPMRQLAGMRARDRRRALAVDGGLLLTIAVLGMLALGLGAVALSPAEVVAALLGLESAPGAAFIVQGVRLPRLVLALLVGAALGLAGALLQSVVRNPLASPDIVGIAQGASAAGVLVIVAGASGAAVTGAAIIGALLAAALAVTLGGRGVSGARFVVVGVALAFLANGVLGYALTRAALVDAGSAYFWLVGSVGSPSWPDIAIVGGVLALCAVLLLAGRRLLEVQAFDDATARALGGYPVAVRAGAIVVTSALTAVAVGAAGPIAFVAFAAGPIARGLRGRGPALSTAALVGAAVVLGCDLIAQHLIPSTFQPPVGLITGALGALVLLALLVRGDRRTEARA</sequence>
<evidence type="ECO:0000256" key="7">
    <source>
        <dbReference type="ARBA" id="ARBA00023136"/>
    </source>
</evidence>
<evidence type="ECO:0000256" key="5">
    <source>
        <dbReference type="ARBA" id="ARBA00022692"/>
    </source>
</evidence>
<evidence type="ECO:0000256" key="3">
    <source>
        <dbReference type="ARBA" id="ARBA00022448"/>
    </source>
</evidence>
<name>A0ABY5G074_9MICO</name>
<dbReference type="Gene3D" id="1.10.3470.10">
    <property type="entry name" value="ABC transporter involved in vitamin B12 uptake, BtuC"/>
    <property type="match status" value="1"/>
</dbReference>
<keyword evidence="4" id="KW-1003">Cell membrane</keyword>
<comment type="subcellular location">
    <subcellularLocation>
        <location evidence="1">Cell membrane</location>
        <topology evidence="1">Multi-pass membrane protein</topology>
    </subcellularLocation>
</comment>